<protein>
    <submittedName>
        <fullName evidence="1">Uncharacterized protein</fullName>
    </submittedName>
</protein>
<sequence length="117" mass="12891">MIVLGHTAHFAQPGFLKAGNDFSDTPKRFAHLKPPLFAHANATLPVGTLQKQTGSNGPPCRCCHLNLQIAFREDPIQADATVNPYQQKQATLPQADRKCNGAHSARQGKVCFYKFFE</sequence>
<dbReference type="Proteomes" id="UP001172778">
    <property type="component" value="Unassembled WGS sequence"/>
</dbReference>
<keyword evidence="2" id="KW-1185">Reference proteome</keyword>
<evidence type="ECO:0000313" key="1">
    <source>
        <dbReference type="EMBL" id="MDK2122941.1"/>
    </source>
</evidence>
<evidence type="ECO:0000313" key="2">
    <source>
        <dbReference type="Proteomes" id="UP001172778"/>
    </source>
</evidence>
<accession>A0ABT7DSA6</accession>
<organism evidence="1 2">
    <name type="scientific">Parachitinimonas caeni</name>
    <dbReference type="NCBI Taxonomy" id="3031301"/>
    <lineage>
        <taxon>Bacteria</taxon>
        <taxon>Pseudomonadati</taxon>
        <taxon>Pseudomonadota</taxon>
        <taxon>Betaproteobacteria</taxon>
        <taxon>Neisseriales</taxon>
        <taxon>Chitinibacteraceae</taxon>
        <taxon>Parachitinimonas</taxon>
    </lineage>
</organism>
<name>A0ABT7DSA6_9NEIS</name>
<dbReference type="EMBL" id="JARRAF010000002">
    <property type="protein sequence ID" value="MDK2122941.1"/>
    <property type="molecule type" value="Genomic_DNA"/>
</dbReference>
<gene>
    <name evidence="1" type="ORF">PZA18_02620</name>
</gene>
<reference evidence="1" key="1">
    <citation type="submission" date="2023-03" db="EMBL/GenBank/DDBJ databases">
        <title>Chitinimonas shenzhenensis gen. nov., sp. nov., a novel member of family Burkholderiaceae isolated from activated sludge collected in Shen Zhen, China.</title>
        <authorList>
            <person name="Wang X."/>
        </authorList>
    </citation>
    <scope>NUCLEOTIDE SEQUENCE</scope>
    <source>
        <strain evidence="1">DQS-5</strain>
    </source>
</reference>
<comment type="caution">
    <text evidence="1">The sequence shown here is derived from an EMBL/GenBank/DDBJ whole genome shotgun (WGS) entry which is preliminary data.</text>
</comment>
<proteinExistence type="predicted"/>
<dbReference type="RefSeq" id="WP_284099228.1">
    <property type="nucleotide sequence ID" value="NZ_JARRAF010000002.1"/>
</dbReference>